<evidence type="ECO:0000256" key="3">
    <source>
        <dbReference type="ARBA" id="ARBA00006488"/>
    </source>
</evidence>
<dbReference type="GO" id="GO:0006122">
    <property type="term" value="P:mitochondrial electron transport, ubiquinol to cytochrome c"/>
    <property type="evidence" value="ECO:0007669"/>
    <property type="project" value="TreeGrafter"/>
</dbReference>
<dbReference type="GO" id="GO:0009055">
    <property type="term" value="F:electron transfer activity"/>
    <property type="evidence" value="ECO:0007669"/>
    <property type="project" value="InterPro"/>
</dbReference>
<keyword evidence="8 15" id="KW-0479">Metal-binding</keyword>
<evidence type="ECO:0000256" key="6">
    <source>
        <dbReference type="ARBA" id="ARBA00022660"/>
    </source>
</evidence>
<evidence type="ECO:0000256" key="16">
    <source>
        <dbReference type="SAM" id="Coils"/>
    </source>
</evidence>
<evidence type="ECO:0000256" key="15">
    <source>
        <dbReference type="PIRSR" id="PIRSR602326-1"/>
    </source>
</evidence>
<dbReference type="AlphaFoldDB" id="A0A9P9YW04"/>
<sequence length="503" mass="55888">VILAHGSFNRTSVRPRMSFPGGGFSGRHSSKWLGALGALTGAAGLLIYALESSVDASSDCVHPPHQHWNHTGLLAALDKESYMAYRNLVGVCMTESEAKAEAEAITVRDGPNDEGEYFDRPGKLSDHFPAPYANEEAARSANNGSYPPDLSYIGGEDYVFALLTGYCDPPAGFALREGLYFNPYFSGGAIAMAKAVDNEVITFEDADVPASAAQIAKDWTSEPESDERRLLLIKVTLISAFLIGISYYIKRFKWSSLKSRKIFFIPELEAQAKKEAEQAAEALSKAKEQECNKCENQNEKNLFDPKETPYVNHVINVSTILSVEAGITDEAILMAALLHDVVEDTDATFEDVEKLFGPDVCGLVREITDDKSLEKQERKRLQIERREQYFIWAKQVVDNLRGTNANLELNLDDIFRQRGLLTKTYVKYTLPLLFCGAFQISLAPSLSRLSECVMAEHSGMVLVFSLCTHSPIHSFELESRACRKNPRKTVLWCECGYITTDIC</sequence>
<dbReference type="Proteomes" id="UP001059596">
    <property type="component" value="Chromosome 3R"/>
</dbReference>
<keyword evidence="18" id="KW-1185">Reference proteome</keyword>
<comment type="caution">
    <text evidence="17">The sequence shown here is derived from an EMBL/GenBank/DDBJ whole genome shotgun (WGS) entry which is preliminary data.</text>
</comment>
<keyword evidence="13" id="KW-0496">Mitochondrion</keyword>
<keyword evidence="7" id="KW-0812">Transmembrane</keyword>
<feature type="coiled-coil region" evidence="16">
    <location>
        <begin position="265"/>
        <end position="300"/>
    </location>
</feature>
<dbReference type="PRINTS" id="PR00603">
    <property type="entry name" value="CYTOCHROMEC1"/>
</dbReference>
<keyword evidence="16" id="KW-0175">Coiled coil</keyword>
<organism evidence="17 18">
    <name type="scientific">Drosophila gunungcola</name>
    <name type="common">fruit fly</name>
    <dbReference type="NCBI Taxonomy" id="103775"/>
    <lineage>
        <taxon>Eukaryota</taxon>
        <taxon>Metazoa</taxon>
        <taxon>Ecdysozoa</taxon>
        <taxon>Arthropoda</taxon>
        <taxon>Hexapoda</taxon>
        <taxon>Insecta</taxon>
        <taxon>Pterygota</taxon>
        <taxon>Neoptera</taxon>
        <taxon>Endopterygota</taxon>
        <taxon>Diptera</taxon>
        <taxon>Brachycera</taxon>
        <taxon>Muscomorpha</taxon>
        <taxon>Ephydroidea</taxon>
        <taxon>Drosophilidae</taxon>
        <taxon>Drosophila</taxon>
        <taxon>Sophophora</taxon>
    </lineage>
</organism>
<evidence type="ECO:0000256" key="13">
    <source>
        <dbReference type="ARBA" id="ARBA00023128"/>
    </source>
</evidence>
<evidence type="ECO:0000256" key="9">
    <source>
        <dbReference type="ARBA" id="ARBA00022792"/>
    </source>
</evidence>
<keyword evidence="6" id="KW-0679">Respiratory chain</keyword>
<comment type="similarity">
    <text evidence="3">Belongs to the cytochrome c family.</text>
</comment>
<feature type="binding site" description="covalent" evidence="15">
    <location>
        <position position="192"/>
    </location>
    <ligand>
        <name>heme c</name>
        <dbReference type="ChEBI" id="CHEBI:61717"/>
    </ligand>
</feature>
<keyword evidence="5 15" id="KW-0349">Heme</keyword>
<dbReference type="PANTHER" id="PTHR10266">
    <property type="entry name" value="CYTOCHROME C1"/>
    <property type="match status" value="1"/>
</dbReference>
<dbReference type="SUPFAM" id="SSF81496">
    <property type="entry name" value="Cytochrome c1 subunit of cytochrome bc1 complex (Ubiquinol-cytochrome c reductase), transmembrane anchor"/>
    <property type="match status" value="1"/>
</dbReference>
<evidence type="ECO:0000256" key="10">
    <source>
        <dbReference type="ARBA" id="ARBA00022982"/>
    </source>
</evidence>
<keyword evidence="9" id="KW-0999">Mitochondrion inner membrane</keyword>
<evidence type="ECO:0000256" key="4">
    <source>
        <dbReference type="ARBA" id="ARBA00022448"/>
    </source>
</evidence>
<feature type="coiled-coil region" evidence="16">
    <location>
        <begin position="364"/>
        <end position="417"/>
    </location>
</feature>
<dbReference type="Pfam" id="PF13328">
    <property type="entry name" value="HD_4"/>
    <property type="match status" value="1"/>
</dbReference>
<dbReference type="InterPro" id="IPR002326">
    <property type="entry name" value="Cyt_c1"/>
</dbReference>
<evidence type="ECO:0000256" key="12">
    <source>
        <dbReference type="ARBA" id="ARBA00023004"/>
    </source>
</evidence>
<dbReference type="GO" id="GO:0005743">
    <property type="term" value="C:mitochondrial inner membrane"/>
    <property type="evidence" value="ECO:0007669"/>
    <property type="project" value="UniProtKB-SubCell"/>
</dbReference>
<dbReference type="GO" id="GO:0020037">
    <property type="term" value="F:heme binding"/>
    <property type="evidence" value="ECO:0007669"/>
    <property type="project" value="InterPro"/>
</dbReference>
<evidence type="ECO:0000256" key="2">
    <source>
        <dbReference type="ARBA" id="ARBA00004273"/>
    </source>
</evidence>
<evidence type="ECO:0000256" key="1">
    <source>
        <dbReference type="ARBA" id="ARBA00002555"/>
    </source>
</evidence>
<dbReference type="InterPro" id="IPR036909">
    <property type="entry name" value="Cyt_c-like_dom_sf"/>
</dbReference>
<keyword evidence="4" id="KW-0813">Transport</keyword>
<protein>
    <recommendedName>
        <fullName evidence="19">HD domain-containing protein</fullName>
    </recommendedName>
</protein>
<accession>A0A9P9YW04</accession>
<dbReference type="Gene3D" id="1.20.5.100">
    <property type="entry name" value="Cytochrome c1, transmembrane anchor, C-terminal"/>
    <property type="match status" value="1"/>
</dbReference>
<evidence type="ECO:0000256" key="11">
    <source>
        <dbReference type="ARBA" id="ARBA00022989"/>
    </source>
</evidence>
<keyword evidence="12 15" id="KW-0408">Iron</keyword>
<proteinExistence type="inferred from homology"/>
<name>A0A9P9YW04_9MUSC</name>
<dbReference type="Pfam" id="PF02167">
    <property type="entry name" value="Cytochrom_C1"/>
    <property type="match status" value="1"/>
</dbReference>
<dbReference type="GO" id="GO:0046872">
    <property type="term" value="F:metal ion binding"/>
    <property type="evidence" value="ECO:0007669"/>
    <property type="project" value="UniProtKB-KW"/>
</dbReference>
<dbReference type="InterPro" id="IPR021157">
    <property type="entry name" value="Cyt_c1_TM_anchor_C"/>
</dbReference>
<dbReference type="Gene3D" id="1.10.760.10">
    <property type="entry name" value="Cytochrome c-like domain"/>
    <property type="match status" value="1"/>
</dbReference>
<dbReference type="EMBL" id="JAMKOV010000001">
    <property type="protein sequence ID" value="KAI8044101.1"/>
    <property type="molecule type" value="Genomic_DNA"/>
</dbReference>
<dbReference type="FunFam" id="1.20.5.100:FF:000003">
    <property type="entry name" value="Cytochrome c1, heme protein, mitochondrial"/>
    <property type="match status" value="1"/>
</dbReference>
<dbReference type="SUPFAM" id="SSF109604">
    <property type="entry name" value="HD-domain/PDEase-like"/>
    <property type="match status" value="1"/>
</dbReference>
<gene>
    <name evidence="17" type="ORF">M5D96_000252</name>
</gene>
<dbReference type="PANTHER" id="PTHR10266:SF3">
    <property type="entry name" value="CYTOCHROME C1, HEME PROTEIN, MITOCHONDRIAL"/>
    <property type="match status" value="1"/>
</dbReference>
<evidence type="ECO:0000313" key="18">
    <source>
        <dbReference type="Proteomes" id="UP001059596"/>
    </source>
</evidence>
<evidence type="ECO:0000256" key="14">
    <source>
        <dbReference type="ARBA" id="ARBA00023136"/>
    </source>
</evidence>
<dbReference type="SUPFAM" id="SSF46626">
    <property type="entry name" value="Cytochrome c"/>
    <property type="match status" value="1"/>
</dbReference>
<reference evidence="17" key="1">
    <citation type="journal article" date="2023" name="Genome Biol. Evol.">
        <title>Long-read-based Genome Assembly of Drosophila gunungcola Reveals Fewer Chemosensory Genes in Flower-breeding Species.</title>
        <authorList>
            <person name="Negi A."/>
            <person name="Liao B.Y."/>
            <person name="Yeh S.D."/>
        </authorList>
    </citation>
    <scope>NUCLEOTIDE SEQUENCE</scope>
    <source>
        <strain evidence="17">Sukarami</strain>
    </source>
</reference>
<keyword evidence="14" id="KW-0472">Membrane</keyword>
<keyword evidence="10" id="KW-0249">Electron transport</keyword>
<dbReference type="Gene3D" id="1.10.3210.10">
    <property type="entry name" value="Hypothetical protein af1432"/>
    <property type="match status" value="1"/>
</dbReference>
<evidence type="ECO:0000256" key="5">
    <source>
        <dbReference type="ARBA" id="ARBA00022617"/>
    </source>
</evidence>
<comment type="subcellular location">
    <subcellularLocation>
        <location evidence="2">Mitochondrion inner membrane</location>
    </subcellularLocation>
</comment>
<feature type="non-terminal residue" evidence="17">
    <location>
        <position position="1"/>
    </location>
</feature>
<evidence type="ECO:0008006" key="19">
    <source>
        <dbReference type="Google" id="ProtNLM"/>
    </source>
</evidence>
<evidence type="ECO:0000313" key="17">
    <source>
        <dbReference type="EMBL" id="KAI8044101.1"/>
    </source>
</evidence>
<evidence type="ECO:0000256" key="7">
    <source>
        <dbReference type="ARBA" id="ARBA00022692"/>
    </source>
</evidence>
<comment type="function">
    <text evidence="1">Electron carrier protein. The oxidized form of the cytochrome c heme group can accept an electron from the heme group of the cytochrome c1 subunit of cytochrome reductase. Cytochrome c then transfers this electron to the cytochrome oxidase complex, the final protein carrier in the mitochondrial electron-transport chain.</text>
</comment>
<comment type="cofactor">
    <cofactor evidence="15">
        <name>heme c</name>
        <dbReference type="ChEBI" id="CHEBI:61717"/>
    </cofactor>
    <text evidence="15">Binds 1 heme c group covalently per subunit.</text>
</comment>
<keyword evidence="11" id="KW-1133">Transmembrane helix</keyword>
<evidence type="ECO:0000256" key="8">
    <source>
        <dbReference type="ARBA" id="ARBA00022723"/>
    </source>
</evidence>